<comment type="subcellular location">
    <subcellularLocation>
        <location evidence="1 17">Mitochondrion inner membrane</location>
        <topology evidence="1 17">Multi-pass membrane protein</topology>
    </subcellularLocation>
</comment>
<dbReference type="InterPro" id="IPR003917">
    <property type="entry name" value="NADH_UbQ_OxRdtase_chain2"/>
</dbReference>
<evidence type="ECO:0000313" key="19">
    <source>
        <dbReference type="EMBL" id="QNN93049.1"/>
    </source>
</evidence>
<evidence type="ECO:0000256" key="12">
    <source>
        <dbReference type="ARBA" id="ARBA00023027"/>
    </source>
</evidence>
<feature type="transmembrane region" description="Helical" evidence="17">
    <location>
        <begin position="87"/>
        <end position="103"/>
    </location>
</feature>
<keyword evidence="9 17" id="KW-1278">Translocase</keyword>
<feature type="transmembrane region" description="Helical" evidence="17">
    <location>
        <begin position="237"/>
        <end position="259"/>
    </location>
</feature>
<evidence type="ECO:0000256" key="2">
    <source>
        <dbReference type="ARBA" id="ARBA00007012"/>
    </source>
</evidence>
<keyword evidence="15 17" id="KW-0472">Membrane</keyword>
<proteinExistence type="inferred from homology"/>
<dbReference type="GO" id="GO:0008137">
    <property type="term" value="F:NADH dehydrogenase (ubiquinone) activity"/>
    <property type="evidence" value="ECO:0007669"/>
    <property type="project" value="UniProtKB-EC"/>
</dbReference>
<gene>
    <name evidence="19" type="primary">nad2</name>
</gene>
<comment type="similarity">
    <text evidence="2 17">Belongs to the complex I subunit 2 family.</text>
</comment>
<keyword evidence="7 17" id="KW-0812">Transmembrane</keyword>
<sequence>MTPSSLLFTTTVTTGTLVALSSTNWLYLWMGMELNLLSFIPMIASSQKFQETEASVKYFIIQAIGSSLMLTAGVMASSMPLSPNMNMLINFIFLVSMMIKMGLAPCHQWLPHVMASMSWSMCLILSTWQKVSPLMMLSLIVPRNTPLLIAAIAALSALTGGLGGMNQAQLRTLLAYSSIGHMGWMLIALEMSTNMLMIYFSVYVIITSGLMFTMMFLNLINTNFSSLMSSMTSAPFLILMLIMFSLGGLPPLLGFIPKWMVISFMATKKMFIILAALITGSLLNLFYYFSMTFNFILTTKNASMNIAHTPTMLIIMGSLCSVSAIIFYM</sequence>
<dbReference type="GO" id="GO:0005743">
    <property type="term" value="C:mitochondrial inner membrane"/>
    <property type="evidence" value="ECO:0007669"/>
    <property type="project" value="UniProtKB-SubCell"/>
</dbReference>
<evidence type="ECO:0000256" key="14">
    <source>
        <dbReference type="ARBA" id="ARBA00023128"/>
    </source>
</evidence>
<evidence type="ECO:0000256" key="3">
    <source>
        <dbReference type="ARBA" id="ARBA00012944"/>
    </source>
</evidence>
<comment type="function">
    <text evidence="17">Core subunit of the mitochondrial membrane respiratory chain NADH dehydrogenase (Complex I) which catalyzes electron transfer from NADH through the respiratory chain, using ubiquinone as an electron acceptor. Essential for the catalytic activity and assembly of complex I.</text>
</comment>
<feature type="transmembrane region" description="Helical" evidence="17">
    <location>
        <begin position="147"/>
        <end position="164"/>
    </location>
</feature>
<evidence type="ECO:0000256" key="8">
    <source>
        <dbReference type="ARBA" id="ARBA00022792"/>
    </source>
</evidence>
<keyword evidence="14 17" id="KW-0496">Mitochondrion</keyword>
<keyword evidence="10 17" id="KW-0249">Electron transport</keyword>
<protein>
    <recommendedName>
        <fullName evidence="4 17">NADH-ubiquinone oxidoreductase chain 2</fullName>
        <ecNumber evidence="3 17">7.1.1.2</ecNumber>
    </recommendedName>
</protein>
<feature type="transmembrane region" description="Helical" evidence="17">
    <location>
        <begin position="196"/>
        <end position="217"/>
    </location>
</feature>
<keyword evidence="11 17" id="KW-1133">Transmembrane helix</keyword>
<evidence type="ECO:0000256" key="5">
    <source>
        <dbReference type="ARBA" id="ARBA00022448"/>
    </source>
</evidence>
<keyword evidence="12 17" id="KW-0520">NAD</keyword>
<evidence type="ECO:0000256" key="16">
    <source>
        <dbReference type="ARBA" id="ARBA00049551"/>
    </source>
</evidence>
<dbReference type="AlphaFoldDB" id="A0A7G9UIW8"/>
<feature type="transmembrane region" description="Helical" evidence="17">
    <location>
        <begin position="271"/>
        <end position="289"/>
    </location>
</feature>
<comment type="catalytic activity">
    <reaction evidence="16 17">
        <text>a ubiquinone + NADH + 5 H(+)(in) = a ubiquinol + NAD(+) + 4 H(+)(out)</text>
        <dbReference type="Rhea" id="RHEA:29091"/>
        <dbReference type="Rhea" id="RHEA-COMP:9565"/>
        <dbReference type="Rhea" id="RHEA-COMP:9566"/>
        <dbReference type="ChEBI" id="CHEBI:15378"/>
        <dbReference type="ChEBI" id="CHEBI:16389"/>
        <dbReference type="ChEBI" id="CHEBI:17976"/>
        <dbReference type="ChEBI" id="CHEBI:57540"/>
        <dbReference type="ChEBI" id="CHEBI:57945"/>
        <dbReference type="EC" id="7.1.1.2"/>
    </reaction>
</comment>
<dbReference type="PANTHER" id="PTHR46552">
    <property type="entry name" value="NADH-UBIQUINONE OXIDOREDUCTASE CHAIN 2"/>
    <property type="match status" value="1"/>
</dbReference>
<feature type="domain" description="NADH:quinone oxidoreductase/Mrp antiporter transmembrane" evidence="18">
    <location>
        <begin position="22"/>
        <end position="282"/>
    </location>
</feature>
<evidence type="ECO:0000256" key="6">
    <source>
        <dbReference type="ARBA" id="ARBA00022660"/>
    </source>
</evidence>
<evidence type="ECO:0000256" key="9">
    <source>
        <dbReference type="ARBA" id="ARBA00022967"/>
    </source>
</evidence>
<dbReference type="GO" id="GO:0006120">
    <property type="term" value="P:mitochondrial electron transport, NADH to ubiquinone"/>
    <property type="evidence" value="ECO:0007669"/>
    <property type="project" value="InterPro"/>
</dbReference>
<reference evidence="19" key="1">
    <citation type="journal article" date="2020" name="Zool. Scr.">
        <title>The phylogeny of Nereididae (Annelida) based on mitochondrial genomes.</title>
        <authorList>
            <person name="Alves P.R."/>
            <person name="Halanych K.M."/>
            <person name="Santos C.S.G."/>
        </authorList>
    </citation>
    <scope>NUCLEOTIDE SEQUENCE</scope>
</reference>
<dbReference type="EC" id="7.1.1.2" evidence="3 17"/>
<keyword evidence="13 17" id="KW-0830">Ubiquinone</keyword>
<evidence type="ECO:0000256" key="1">
    <source>
        <dbReference type="ARBA" id="ARBA00004448"/>
    </source>
</evidence>
<feature type="transmembrane region" description="Helical" evidence="17">
    <location>
        <begin position="56"/>
        <end position="75"/>
    </location>
</feature>
<evidence type="ECO:0000256" key="11">
    <source>
        <dbReference type="ARBA" id="ARBA00022989"/>
    </source>
</evidence>
<dbReference type="EMBL" id="MN830365">
    <property type="protein sequence ID" value="QNN93049.1"/>
    <property type="molecule type" value="Genomic_DNA"/>
</dbReference>
<dbReference type="PRINTS" id="PR01436">
    <property type="entry name" value="NADHDHGNASE2"/>
</dbReference>
<feature type="transmembrane region" description="Helical" evidence="17">
    <location>
        <begin position="309"/>
        <end position="328"/>
    </location>
</feature>
<evidence type="ECO:0000256" key="4">
    <source>
        <dbReference type="ARBA" id="ARBA00021008"/>
    </source>
</evidence>
<evidence type="ECO:0000256" key="10">
    <source>
        <dbReference type="ARBA" id="ARBA00022982"/>
    </source>
</evidence>
<dbReference type="Pfam" id="PF00361">
    <property type="entry name" value="Proton_antipo_M"/>
    <property type="match status" value="1"/>
</dbReference>
<accession>A0A7G9UIW8</accession>
<dbReference type="InterPro" id="IPR050175">
    <property type="entry name" value="Complex_I_Subunit_2"/>
</dbReference>
<evidence type="ECO:0000256" key="13">
    <source>
        <dbReference type="ARBA" id="ARBA00023075"/>
    </source>
</evidence>
<evidence type="ECO:0000256" key="17">
    <source>
        <dbReference type="RuleBase" id="RU003403"/>
    </source>
</evidence>
<geneLocation type="mitochondrion" evidence="19"/>
<dbReference type="InterPro" id="IPR001750">
    <property type="entry name" value="ND/Mrp_TM"/>
</dbReference>
<organism evidence="19">
    <name type="scientific">Platynereis sp. 1 PA-2020</name>
    <dbReference type="NCBI Taxonomy" id="2759231"/>
    <lineage>
        <taxon>Eukaryota</taxon>
        <taxon>Metazoa</taxon>
        <taxon>Spiralia</taxon>
        <taxon>Lophotrochozoa</taxon>
        <taxon>Annelida</taxon>
        <taxon>Polychaeta</taxon>
        <taxon>Errantia</taxon>
        <taxon>Phyllodocida</taxon>
        <taxon>Nereididae</taxon>
        <taxon>Platynereis</taxon>
    </lineage>
</organism>
<name>A0A7G9UIW8_9ANNE</name>
<dbReference type="PANTHER" id="PTHR46552:SF1">
    <property type="entry name" value="NADH-UBIQUINONE OXIDOREDUCTASE CHAIN 2"/>
    <property type="match status" value="1"/>
</dbReference>
<evidence type="ECO:0000256" key="15">
    <source>
        <dbReference type="ARBA" id="ARBA00023136"/>
    </source>
</evidence>
<evidence type="ECO:0000256" key="7">
    <source>
        <dbReference type="ARBA" id="ARBA00022692"/>
    </source>
</evidence>
<keyword evidence="5" id="KW-0813">Transport</keyword>
<keyword evidence="8 17" id="KW-0999">Mitochondrion inner membrane</keyword>
<keyword evidence="6 17" id="KW-0679">Respiratory chain</keyword>
<evidence type="ECO:0000259" key="18">
    <source>
        <dbReference type="Pfam" id="PF00361"/>
    </source>
</evidence>